<dbReference type="GO" id="GO:0004067">
    <property type="term" value="F:asparaginase activity"/>
    <property type="evidence" value="ECO:0007669"/>
    <property type="project" value="UniProtKB-UniRule"/>
</dbReference>
<proteinExistence type="inferred from homology"/>
<evidence type="ECO:0000313" key="8">
    <source>
        <dbReference type="Proteomes" id="UP000675781"/>
    </source>
</evidence>
<dbReference type="InterPro" id="IPR036152">
    <property type="entry name" value="Asp/glu_Ase-like_sf"/>
</dbReference>
<reference evidence="7" key="1">
    <citation type="submission" date="2021-04" db="EMBL/GenBank/DDBJ databases">
        <title>Genome based classification of Actinospica acidithermotolerans sp. nov., an actinobacterium isolated from an Indonesian hot spring.</title>
        <authorList>
            <person name="Kusuma A.B."/>
            <person name="Putra K.E."/>
            <person name="Nafisah S."/>
            <person name="Loh J."/>
            <person name="Nouioui I."/>
            <person name="Goodfellow M."/>
        </authorList>
    </citation>
    <scope>NUCLEOTIDE SEQUENCE</scope>
    <source>
        <strain evidence="7">CSCA 57</strain>
    </source>
</reference>
<dbReference type="Gene3D" id="3.40.50.40">
    <property type="match status" value="1"/>
</dbReference>
<evidence type="ECO:0000256" key="4">
    <source>
        <dbReference type="PIRSR" id="PIRSR001220-2"/>
    </source>
</evidence>
<dbReference type="EMBL" id="JAGSOG010000119">
    <property type="protein sequence ID" value="MBR7835992.1"/>
    <property type="molecule type" value="Genomic_DNA"/>
</dbReference>
<feature type="binding site" evidence="4">
    <location>
        <position position="76"/>
    </location>
    <ligand>
        <name>substrate</name>
    </ligand>
</feature>
<dbReference type="PRINTS" id="PR00139">
    <property type="entry name" value="ASNGLNASE"/>
</dbReference>
<dbReference type="RefSeq" id="WP_212530481.1">
    <property type="nucleotide sequence ID" value="NZ_JAGSOG010000119.1"/>
</dbReference>
<sequence length="363" mass="37165">MPGEIVLYTLGGTIAMAGTTRGPADGATDGGGAGVGSTVVARLTGEQLAAGVPGLAQSLEENGATLRIEDVSRTPSSDLTFAQIADLVRRGGDAVAAGARGIVVTQGTDTLEETAFLADLLWAHEAPLVFTGAMRNPTLAGADGPANLLAAVRAAASPAARDLGVLVAFNDDLHAARWVRKTHSTATDTFRSLETGPVGHLEEDRVRILTHPPRHKPLPAPGTDAPPRDALGVDALAEAFAAVRVAVHTVVLDEDDDLALAALAPTVQGLVVAGCGVGHVPGRIAPTLGELAERIPVVLTSRTGAGPVLRNTYGAPGAEADLQRRGLINGGRLDPYKARILLRVLLAGGADRNQIEAAFAERG</sequence>
<evidence type="ECO:0000259" key="6">
    <source>
        <dbReference type="Pfam" id="PF17763"/>
    </source>
</evidence>
<dbReference type="GO" id="GO:0006528">
    <property type="term" value="P:asparagine metabolic process"/>
    <property type="evidence" value="ECO:0007669"/>
    <property type="project" value="InterPro"/>
</dbReference>
<dbReference type="Pfam" id="PF00710">
    <property type="entry name" value="Asparaginase"/>
    <property type="match status" value="1"/>
</dbReference>
<dbReference type="InterPro" id="IPR027473">
    <property type="entry name" value="L-asparaginase_C"/>
</dbReference>
<evidence type="ECO:0000313" key="7">
    <source>
        <dbReference type="EMBL" id="MBR7835992.1"/>
    </source>
</evidence>
<comment type="caution">
    <text evidence="7">The sequence shown here is derived from an EMBL/GenBank/DDBJ whole genome shotgun (WGS) entry which is preliminary data.</text>
</comment>
<dbReference type="SUPFAM" id="SSF53774">
    <property type="entry name" value="Glutaminase/Asparaginase"/>
    <property type="match status" value="1"/>
</dbReference>
<dbReference type="InterPro" id="IPR037152">
    <property type="entry name" value="L-asparaginase_N_sf"/>
</dbReference>
<feature type="domain" description="Asparaginase/glutaminase C-terminal" evidence="6">
    <location>
        <begin position="244"/>
        <end position="359"/>
    </location>
</feature>
<evidence type="ECO:0000256" key="2">
    <source>
        <dbReference type="ARBA" id="ARBA00022801"/>
    </source>
</evidence>
<dbReference type="InterPro" id="IPR040919">
    <property type="entry name" value="Asparaginase_C"/>
</dbReference>
<evidence type="ECO:0000259" key="5">
    <source>
        <dbReference type="Pfam" id="PF00710"/>
    </source>
</evidence>
<name>A0A941IS47_9ACTN</name>
<feature type="binding site" evidence="4">
    <location>
        <begin position="108"/>
        <end position="109"/>
    </location>
    <ligand>
        <name>substrate</name>
    </ligand>
</feature>
<dbReference type="InterPro" id="IPR006034">
    <property type="entry name" value="Asparaginase/glutaminase-like"/>
</dbReference>
<evidence type="ECO:0000256" key="1">
    <source>
        <dbReference type="ARBA" id="ARBA00010518"/>
    </source>
</evidence>
<dbReference type="Gene3D" id="3.40.50.1170">
    <property type="entry name" value="L-asparaginase, N-terminal domain"/>
    <property type="match status" value="1"/>
</dbReference>
<dbReference type="PIRSF" id="PIRSF001220">
    <property type="entry name" value="L-ASNase_gatD"/>
    <property type="match status" value="1"/>
</dbReference>
<dbReference type="Pfam" id="PF17763">
    <property type="entry name" value="Asparaginase_C"/>
    <property type="match status" value="1"/>
</dbReference>
<dbReference type="PANTHER" id="PTHR11707">
    <property type="entry name" value="L-ASPARAGINASE"/>
    <property type="match status" value="1"/>
</dbReference>
<keyword evidence="8" id="KW-1185">Reference proteome</keyword>
<feature type="active site" description="O-isoaspartyl threonine intermediate" evidence="3">
    <location>
        <position position="13"/>
    </location>
</feature>
<dbReference type="AlphaFoldDB" id="A0A941IS47"/>
<dbReference type="SMART" id="SM00870">
    <property type="entry name" value="Asparaginase"/>
    <property type="match status" value="1"/>
</dbReference>
<dbReference type="SFLD" id="SFLDS00057">
    <property type="entry name" value="Glutaminase/Asparaginase"/>
    <property type="match status" value="1"/>
</dbReference>
<dbReference type="PANTHER" id="PTHR11707:SF28">
    <property type="entry name" value="60 KDA LYSOPHOSPHOLIPASE"/>
    <property type="match status" value="1"/>
</dbReference>
<dbReference type="InterPro" id="IPR027474">
    <property type="entry name" value="L-asparaginase_N"/>
</dbReference>
<dbReference type="PROSITE" id="PS51732">
    <property type="entry name" value="ASN_GLN_ASE_3"/>
    <property type="match status" value="1"/>
</dbReference>
<dbReference type="PIRSF" id="PIRSF500176">
    <property type="entry name" value="L_ASNase"/>
    <property type="match status" value="1"/>
</dbReference>
<keyword evidence="2" id="KW-0378">Hydrolase</keyword>
<gene>
    <name evidence="7" type="ORF">KDL01_22140</name>
</gene>
<organism evidence="7 8">
    <name type="scientific">Actinospica durhamensis</name>
    <dbReference type="NCBI Taxonomy" id="1508375"/>
    <lineage>
        <taxon>Bacteria</taxon>
        <taxon>Bacillati</taxon>
        <taxon>Actinomycetota</taxon>
        <taxon>Actinomycetes</taxon>
        <taxon>Catenulisporales</taxon>
        <taxon>Actinospicaceae</taxon>
        <taxon>Actinospica</taxon>
    </lineage>
</organism>
<accession>A0A941IS47</accession>
<dbReference type="CDD" id="cd08964">
    <property type="entry name" value="L-asparaginase_II"/>
    <property type="match status" value="1"/>
</dbReference>
<dbReference type="Proteomes" id="UP000675781">
    <property type="component" value="Unassembled WGS sequence"/>
</dbReference>
<comment type="similarity">
    <text evidence="1">Belongs to the asparaginase 1 family.</text>
</comment>
<evidence type="ECO:0000256" key="3">
    <source>
        <dbReference type="PIRSR" id="PIRSR001220-1"/>
    </source>
</evidence>
<dbReference type="InterPro" id="IPR004550">
    <property type="entry name" value="AsnASE_II"/>
</dbReference>
<feature type="domain" description="L-asparaginase N-terminal" evidence="5">
    <location>
        <begin position="5"/>
        <end position="212"/>
    </location>
</feature>
<protein>
    <submittedName>
        <fullName evidence="7">Asparaginase</fullName>
    </submittedName>
</protein>